<proteinExistence type="predicted"/>
<organism evidence="2 3">
    <name type="scientific">Aplosporella prunicola CBS 121167</name>
    <dbReference type="NCBI Taxonomy" id="1176127"/>
    <lineage>
        <taxon>Eukaryota</taxon>
        <taxon>Fungi</taxon>
        <taxon>Dikarya</taxon>
        <taxon>Ascomycota</taxon>
        <taxon>Pezizomycotina</taxon>
        <taxon>Dothideomycetes</taxon>
        <taxon>Dothideomycetes incertae sedis</taxon>
        <taxon>Botryosphaeriales</taxon>
        <taxon>Aplosporellaceae</taxon>
        <taxon>Aplosporella</taxon>
    </lineage>
</organism>
<dbReference type="Proteomes" id="UP000799438">
    <property type="component" value="Unassembled WGS sequence"/>
</dbReference>
<dbReference type="EMBL" id="ML995496">
    <property type="protein sequence ID" value="KAF2138590.1"/>
    <property type="molecule type" value="Genomic_DNA"/>
</dbReference>
<gene>
    <name evidence="2" type="ORF">K452DRAFT_311521</name>
</gene>
<protein>
    <submittedName>
        <fullName evidence="2">Uncharacterized protein</fullName>
    </submittedName>
</protein>
<feature type="region of interest" description="Disordered" evidence="1">
    <location>
        <begin position="113"/>
        <end position="154"/>
    </location>
</feature>
<evidence type="ECO:0000313" key="3">
    <source>
        <dbReference type="Proteomes" id="UP000799438"/>
    </source>
</evidence>
<accession>A0A6A6B3G1</accession>
<dbReference type="GeneID" id="54300932"/>
<keyword evidence="3" id="KW-1185">Reference proteome</keyword>
<name>A0A6A6B3G1_9PEZI</name>
<evidence type="ECO:0000256" key="1">
    <source>
        <dbReference type="SAM" id="MobiDB-lite"/>
    </source>
</evidence>
<reference evidence="2" key="1">
    <citation type="journal article" date="2020" name="Stud. Mycol.">
        <title>101 Dothideomycetes genomes: a test case for predicting lifestyles and emergence of pathogens.</title>
        <authorList>
            <person name="Haridas S."/>
            <person name="Albert R."/>
            <person name="Binder M."/>
            <person name="Bloem J."/>
            <person name="Labutti K."/>
            <person name="Salamov A."/>
            <person name="Andreopoulos B."/>
            <person name="Baker S."/>
            <person name="Barry K."/>
            <person name="Bills G."/>
            <person name="Bluhm B."/>
            <person name="Cannon C."/>
            <person name="Castanera R."/>
            <person name="Culley D."/>
            <person name="Daum C."/>
            <person name="Ezra D."/>
            <person name="Gonzalez J."/>
            <person name="Henrissat B."/>
            <person name="Kuo A."/>
            <person name="Liang C."/>
            <person name="Lipzen A."/>
            <person name="Lutzoni F."/>
            <person name="Magnuson J."/>
            <person name="Mondo S."/>
            <person name="Nolan M."/>
            <person name="Ohm R."/>
            <person name="Pangilinan J."/>
            <person name="Park H.-J."/>
            <person name="Ramirez L."/>
            <person name="Alfaro M."/>
            <person name="Sun H."/>
            <person name="Tritt A."/>
            <person name="Yoshinaga Y."/>
            <person name="Zwiers L.-H."/>
            <person name="Turgeon B."/>
            <person name="Goodwin S."/>
            <person name="Spatafora J."/>
            <person name="Crous P."/>
            <person name="Grigoriev I."/>
        </authorList>
    </citation>
    <scope>NUCLEOTIDE SEQUENCE</scope>
    <source>
        <strain evidence="2">CBS 121167</strain>
    </source>
</reference>
<dbReference type="RefSeq" id="XP_033394303.1">
    <property type="nucleotide sequence ID" value="XM_033543435.1"/>
</dbReference>
<sequence>MSSFESDAYHAKNIVNAEILHSLCQMLSPDFNGEGDLEMKVVQDTFATSKSVKPYKASIPSAASPLERYTTWSPLEDPYAPFAKRYQIDENVDADARAEAAIEIVKEVQKKGENAASAMAGSELQSSPDHNHGQQHARMKREREAPGHALADQEIQWAPAGLAALVSSD</sequence>
<evidence type="ECO:0000313" key="2">
    <source>
        <dbReference type="EMBL" id="KAF2138590.1"/>
    </source>
</evidence>
<dbReference type="AlphaFoldDB" id="A0A6A6B3G1"/>